<feature type="domain" description="Response regulatory" evidence="7">
    <location>
        <begin position="4"/>
        <end position="121"/>
    </location>
</feature>
<dbReference type="SMART" id="SM00421">
    <property type="entry name" value="HTH_LUXR"/>
    <property type="match status" value="1"/>
</dbReference>
<dbReference type="InterPro" id="IPR000792">
    <property type="entry name" value="Tscrpt_reg_LuxR_C"/>
</dbReference>
<dbReference type="PROSITE" id="PS50043">
    <property type="entry name" value="HTH_LUXR_2"/>
    <property type="match status" value="1"/>
</dbReference>
<dbReference type="EMBL" id="CACRYJ010000058">
    <property type="protein sequence ID" value="VZO39339.1"/>
    <property type="molecule type" value="Genomic_DNA"/>
</dbReference>
<dbReference type="PANTHER" id="PTHR43214:SF24">
    <property type="entry name" value="TRANSCRIPTIONAL REGULATORY PROTEIN NARL-RELATED"/>
    <property type="match status" value="1"/>
</dbReference>
<evidence type="ECO:0000256" key="2">
    <source>
        <dbReference type="ARBA" id="ARBA00023015"/>
    </source>
</evidence>
<proteinExistence type="predicted"/>
<dbReference type="PROSITE" id="PS50110">
    <property type="entry name" value="RESPONSE_REGULATORY"/>
    <property type="match status" value="1"/>
</dbReference>
<dbReference type="InterPro" id="IPR001789">
    <property type="entry name" value="Sig_transdc_resp-reg_receiver"/>
</dbReference>
<dbReference type="Proteomes" id="UP000419743">
    <property type="component" value="Unassembled WGS sequence"/>
</dbReference>
<dbReference type="SUPFAM" id="SSF52172">
    <property type="entry name" value="CheY-like"/>
    <property type="match status" value="1"/>
</dbReference>
<dbReference type="InterPro" id="IPR016032">
    <property type="entry name" value="Sig_transdc_resp-reg_C-effctor"/>
</dbReference>
<dbReference type="GO" id="GO:0006355">
    <property type="term" value="P:regulation of DNA-templated transcription"/>
    <property type="evidence" value="ECO:0007669"/>
    <property type="project" value="InterPro"/>
</dbReference>
<evidence type="ECO:0000256" key="1">
    <source>
        <dbReference type="ARBA" id="ARBA00022553"/>
    </source>
</evidence>
<name>A0A7M4DPF3_9MICO</name>
<keyword evidence="4" id="KW-0804">Transcription</keyword>
<evidence type="ECO:0000256" key="4">
    <source>
        <dbReference type="ARBA" id="ARBA00023163"/>
    </source>
</evidence>
<dbReference type="InterPro" id="IPR039420">
    <property type="entry name" value="WalR-like"/>
</dbReference>
<dbReference type="PANTHER" id="PTHR43214">
    <property type="entry name" value="TWO-COMPONENT RESPONSE REGULATOR"/>
    <property type="match status" value="1"/>
</dbReference>
<dbReference type="AlphaFoldDB" id="A0A7M4DPF3"/>
<feature type="domain" description="HTH luxR-type" evidence="6">
    <location>
        <begin position="148"/>
        <end position="213"/>
    </location>
</feature>
<dbReference type="CDD" id="cd06170">
    <property type="entry name" value="LuxR_C_like"/>
    <property type="match status" value="1"/>
</dbReference>
<evidence type="ECO:0000256" key="5">
    <source>
        <dbReference type="PROSITE-ProRule" id="PRU00169"/>
    </source>
</evidence>
<evidence type="ECO:0000313" key="9">
    <source>
        <dbReference type="Proteomes" id="UP000419743"/>
    </source>
</evidence>
<evidence type="ECO:0000256" key="3">
    <source>
        <dbReference type="ARBA" id="ARBA00023125"/>
    </source>
</evidence>
<protein>
    <submittedName>
        <fullName evidence="8">Transcriptional regulatory protein LiaR</fullName>
    </submittedName>
</protein>
<dbReference type="InterPro" id="IPR011006">
    <property type="entry name" value="CheY-like_superfamily"/>
</dbReference>
<evidence type="ECO:0000259" key="7">
    <source>
        <dbReference type="PROSITE" id="PS50110"/>
    </source>
</evidence>
<dbReference type="InterPro" id="IPR058245">
    <property type="entry name" value="NreC/VraR/RcsB-like_REC"/>
</dbReference>
<dbReference type="Pfam" id="PF00196">
    <property type="entry name" value="GerE"/>
    <property type="match status" value="1"/>
</dbReference>
<dbReference type="CDD" id="cd17535">
    <property type="entry name" value="REC_NarL-like"/>
    <property type="match status" value="1"/>
</dbReference>
<sequence length="229" mass="24177">MTIRVLLVDDDPLVVAGLRLMLRGSPSIDVVGEAADGDELTEAVAQHRPDVVLLDVRMPRLDGVRALRDLRALDPDPPAVIVLTTFHTDSVVLDAMRSGATGFLLKHTAPEQIVTAIHAAAAGDATISPAVLGQLVQHATTRTDPKPLPDPLSGLTEREREVALAVADGLSNGDIAERLYLSVGSVKAHISSALARLELDNRVQLAIAAHEARQRGAGHDGGDRPGLTH</sequence>
<dbReference type="Gene3D" id="3.40.50.2300">
    <property type="match status" value="1"/>
</dbReference>
<keyword evidence="3" id="KW-0238">DNA-binding</keyword>
<dbReference type="SUPFAM" id="SSF46894">
    <property type="entry name" value="C-terminal effector domain of the bipartite response regulators"/>
    <property type="match status" value="1"/>
</dbReference>
<comment type="caution">
    <text evidence="8">The sequence shown here is derived from an EMBL/GenBank/DDBJ whole genome shotgun (WGS) entry which is preliminary data.</text>
</comment>
<dbReference type="RefSeq" id="WP_156742657.1">
    <property type="nucleotide sequence ID" value="NZ_CACRYJ010000058.1"/>
</dbReference>
<dbReference type="SMART" id="SM00448">
    <property type="entry name" value="REC"/>
    <property type="match status" value="1"/>
</dbReference>
<feature type="modified residue" description="4-aspartylphosphate" evidence="5">
    <location>
        <position position="55"/>
    </location>
</feature>
<evidence type="ECO:0000259" key="6">
    <source>
        <dbReference type="PROSITE" id="PS50043"/>
    </source>
</evidence>
<dbReference type="Pfam" id="PF00072">
    <property type="entry name" value="Response_reg"/>
    <property type="match status" value="1"/>
</dbReference>
<reference evidence="8 9" key="1">
    <citation type="submission" date="2019-11" db="EMBL/GenBank/DDBJ databases">
        <authorList>
            <person name="Criscuolo A."/>
        </authorList>
    </citation>
    <scope>NUCLEOTIDE SEQUENCE [LARGE SCALE GENOMIC DNA]</scope>
    <source>
        <strain evidence="8">CIP111667</strain>
    </source>
</reference>
<organism evidence="8 9">
    <name type="scientific">Occultella aeris</name>
    <dbReference type="NCBI Taxonomy" id="2761496"/>
    <lineage>
        <taxon>Bacteria</taxon>
        <taxon>Bacillati</taxon>
        <taxon>Actinomycetota</taxon>
        <taxon>Actinomycetes</taxon>
        <taxon>Micrococcales</taxon>
        <taxon>Ruaniaceae</taxon>
        <taxon>Occultella</taxon>
    </lineage>
</organism>
<gene>
    <name evidence="8" type="primary">liaR_15</name>
    <name evidence="8" type="ORF">HALOF300_04035</name>
</gene>
<accession>A0A7M4DPF3</accession>
<keyword evidence="9" id="KW-1185">Reference proteome</keyword>
<keyword evidence="2" id="KW-0805">Transcription regulation</keyword>
<dbReference type="GO" id="GO:0000160">
    <property type="term" value="P:phosphorelay signal transduction system"/>
    <property type="evidence" value="ECO:0007669"/>
    <property type="project" value="InterPro"/>
</dbReference>
<dbReference type="PRINTS" id="PR00038">
    <property type="entry name" value="HTHLUXR"/>
</dbReference>
<dbReference type="PROSITE" id="PS00622">
    <property type="entry name" value="HTH_LUXR_1"/>
    <property type="match status" value="1"/>
</dbReference>
<evidence type="ECO:0000313" key="8">
    <source>
        <dbReference type="EMBL" id="VZO39339.1"/>
    </source>
</evidence>
<keyword evidence="1 5" id="KW-0597">Phosphoprotein</keyword>
<dbReference type="GO" id="GO:0003677">
    <property type="term" value="F:DNA binding"/>
    <property type="evidence" value="ECO:0007669"/>
    <property type="project" value="UniProtKB-KW"/>
</dbReference>